<dbReference type="EC" id="6.3.3.2" evidence="5"/>
<dbReference type="InterPro" id="IPR002698">
    <property type="entry name" value="FTHF_cligase"/>
</dbReference>
<evidence type="ECO:0000313" key="6">
    <source>
        <dbReference type="EMBL" id="SET37510.1"/>
    </source>
</evidence>
<dbReference type="PIRSF" id="PIRSF006806">
    <property type="entry name" value="FTHF_cligase"/>
    <property type="match status" value="1"/>
</dbReference>
<keyword evidence="6" id="KW-0436">Ligase</keyword>
<keyword evidence="7" id="KW-1185">Reference proteome</keyword>
<dbReference type="GeneID" id="78288074"/>
<dbReference type="GO" id="GO:0030272">
    <property type="term" value="F:5-formyltetrahydrofolate cyclo-ligase activity"/>
    <property type="evidence" value="ECO:0007669"/>
    <property type="project" value="UniProtKB-EC"/>
</dbReference>
<name>A0A1I0DYI3_9FIRM</name>
<dbReference type="NCBIfam" id="TIGR02727">
    <property type="entry name" value="MTHFS_bact"/>
    <property type="match status" value="1"/>
</dbReference>
<feature type="binding site" evidence="4">
    <location>
        <begin position="3"/>
        <end position="7"/>
    </location>
    <ligand>
        <name>ATP</name>
        <dbReference type="ChEBI" id="CHEBI:30616"/>
    </ligand>
</feature>
<comment type="cofactor">
    <cofactor evidence="5">
        <name>Mg(2+)</name>
        <dbReference type="ChEBI" id="CHEBI:18420"/>
    </cofactor>
</comment>
<evidence type="ECO:0000313" key="7">
    <source>
        <dbReference type="Proteomes" id="UP000198558"/>
    </source>
</evidence>
<dbReference type="Proteomes" id="UP000198558">
    <property type="component" value="Unassembled WGS sequence"/>
</dbReference>
<dbReference type="PANTHER" id="PTHR23407:SF1">
    <property type="entry name" value="5-FORMYLTETRAHYDROFOLATE CYCLO-LIGASE"/>
    <property type="match status" value="1"/>
</dbReference>
<dbReference type="GO" id="GO:0009396">
    <property type="term" value="P:folic acid-containing compound biosynthetic process"/>
    <property type="evidence" value="ECO:0007669"/>
    <property type="project" value="TreeGrafter"/>
</dbReference>
<dbReference type="EMBL" id="FOIN01000008">
    <property type="protein sequence ID" value="SET37510.1"/>
    <property type="molecule type" value="Genomic_DNA"/>
</dbReference>
<keyword evidence="5" id="KW-0479">Metal-binding</keyword>
<proteinExistence type="inferred from homology"/>
<dbReference type="GO" id="GO:0005524">
    <property type="term" value="F:ATP binding"/>
    <property type="evidence" value="ECO:0007669"/>
    <property type="project" value="UniProtKB-KW"/>
</dbReference>
<dbReference type="Gene3D" id="3.40.50.10420">
    <property type="entry name" value="NagB/RpiA/CoA transferase-like"/>
    <property type="match status" value="1"/>
</dbReference>
<comment type="catalytic activity">
    <reaction evidence="5">
        <text>(6S)-5-formyl-5,6,7,8-tetrahydrofolate + ATP = (6R)-5,10-methenyltetrahydrofolate + ADP + phosphate</text>
        <dbReference type="Rhea" id="RHEA:10488"/>
        <dbReference type="ChEBI" id="CHEBI:30616"/>
        <dbReference type="ChEBI" id="CHEBI:43474"/>
        <dbReference type="ChEBI" id="CHEBI:57455"/>
        <dbReference type="ChEBI" id="CHEBI:57457"/>
        <dbReference type="ChEBI" id="CHEBI:456216"/>
        <dbReference type="EC" id="6.3.3.2"/>
    </reaction>
</comment>
<evidence type="ECO:0000256" key="1">
    <source>
        <dbReference type="ARBA" id="ARBA00010638"/>
    </source>
</evidence>
<gene>
    <name evidence="6" type="ORF">SAMN04489758_10872</name>
</gene>
<dbReference type="AlphaFoldDB" id="A0A1I0DYI3"/>
<keyword evidence="5" id="KW-0460">Magnesium</keyword>
<feature type="binding site" evidence="4">
    <location>
        <begin position="128"/>
        <end position="136"/>
    </location>
    <ligand>
        <name>ATP</name>
        <dbReference type="ChEBI" id="CHEBI:30616"/>
    </ligand>
</feature>
<dbReference type="PANTHER" id="PTHR23407">
    <property type="entry name" value="ATPASE INHIBITOR/5-FORMYLTETRAHYDROFOLATE CYCLO-LIGASE"/>
    <property type="match status" value="1"/>
</dbReference>
<comment type="similarity">
    <text evidence="1 5">Belongs to the 5-formyltetrahydrofolate cyclo-ligase family.</text>
</comment>
<evidence type="ECO:0000256" key="3">
    <source>
        <dbReference type="ARBA" id="ARBA00022840"/>
    </source>
</evidence>
<dbReference type="RefSeq" id="WP_092353216.1">
    <property type="nucleotide sequence ID" value="NZ_CAOTJC010000026.1"/>
</dbReference>
<evidence type="ECO:0000256" key="2">
    <source>
        <dbReference type="ARBA" id="ARBA00022741"/>
    </source>
</evidence>
<organism evidence="6 7">
    <name type="scientific">Thomasclavelia cocleata</name>
    <dbReference type="NCBI Taxonomy" id="69824"/>
    <lineage>
        <taxon>Bacteria</taxon>
        <taxon>Bacillati</taxon>
        <taxon>Bacillota</taxon>
        <taxon>Erysipelotrichia</taxon>
        <taxon>Erysipelotrichales</taxon>
        <taxon>Coprobacillaceae</taxon>
        <taxon>Thomasclavelia</taxon>
    </lineage>
</organism>
<reference evidence="7" key="1">
    <citation type="submission" date="2016-10" db="EMBL/GenBank/DDBJ databases">
        <authorList>
            <person name="Varghese N."/>
            <person name="Submissions S."/>
        </authorList>
    </citation>
    <scope>NUCLEOTIDE SEQUENCE [LARGE SCALE GENOMIC DNA]</scope>
    <source>
        <strain evidence="7">DSM 1551</strain>
    </source>
</reference>
<evidence type="ECO:0000256" key="4">
    <source>
        <dbReference type="PIRSR" id="PIRSR006806-1"/>
    </source>
</evidence>
<keyword evidence="2 4" id="KW-0547">Nucleotide-binding</keyword>
<protein>
    <recommendedName>
        <fullName evidence="5">5-formyltetrahydrofolate cyclo-ligase</fullName>
        <ecNumber evidence="5">6.3.3.2</ecNumber>
    </recommendedName>
</protein>
<keyword evidence="3 4" id="KW-0067">ATP-binding</keyword>
<evidence type="ECO:0000256" key="5">
    <source>
        <dbReference type="RuleBase" id="RU361279"/>
    </source>
</evidence>
<dbReference type="OrthoDB" id="9801938at2"/>
<dbReference type="SUPFAM" id="SSF100950">
    <property type="entry name" value="NagB/RpiA/CoA transferase-like"/>
    <property type="match status" value="1"/>
</dbReference>
<dbReference type="InterPro" id="IPR024185">
    <property type="entry name" value="FTHF_cligase-like_sf"/>
</dbReference>
<sequence>MDKAKLRKEMIQTRLDLSSEIYTVKSNLIISKLKNHPDFINAKTIGIYVSFKNEVNTTNLIEEMVKIKKICVPKTKNHKMDFYLIDSLEELKLGTYGILEPHNNRLVNKNKIDLLIVPIVAYDKNHNRLGYGGGYYDRYLKDYCGNVIGLAFNFQQVEKLPVEKFDLPIKIIIDEK</sequence>
<accession>A0A1I0DYI3</accession>
<feature type="binding site" evidence="4">
    <location>
        <position position="54"/>
    </location>
    <ligand>
        <name>substrate</name>
    </ligand>
</feature>
<dbReference type="GO" id="GO:0046872">
    <property type="term" value="F:metal ion binding"/>
    <property type="evidence" value="ECO:0007669"/>
    <property type="project" value="UniProtKB-KW"/>
</dbReference>
<dbReference type="InterPro" id="IPR037171">
    <property type="entry name" value="NagB/RpiA_transferase-like"/>
</dbReference>
<dbReference type="GO" id="GO:0035999">
    <property type="term" value="P:tetrahydrofolate interconversion"/>
    <property type="evidence" value="ECO:0007669"/>
    <property type="project" value="TreeGrafter"/>
</dbReference>
<feature type="binding site" evidence="4">
    <location>
        <position position="49"/>
    </location>
    <ligand>
        <name>substrate</name>
    </ligand>
</feature>
<dbReference type="Pfam" id="PF01812">
    <property type="entry name" value="5-FTHF_cyc-lig"/>
    <property type="match status" value="1"/>
</dbReference>